<sequence length="385" mass="43964">MAPIRPHQKTKTGCQTCKQRKVKCDESLPVCNNCTKRGIECLWGSSSPRPESEQNMVIAQSSSSENTLSLWTGSEVSADLLTLELMHHYSTSASYSFFPDPDASAIWRTIIPQMAFDPRNRCLLQAILAFSALHIHHENSTSSRYAEIATDYYNQAKISLRIAEADEAVDINAVRLALTLVSQYEFAEAPTVFPFHGNWYNTMCEIRRNTETNRTEIQYRVMQSLQADIAPPLRPPYLNEQFPSTLSSILTSAPDIEELHDASVRKAYEESIYYLQRAWEGSFNQTVGLWWYMMSNTFLRLLEQARPRALIILAHYCVMMKHITQDGPWWAKKKWGDEAAKIIFVLDARWTPCLGWLLSQLDPGLTNNQDFDLGAWIHVGDGDHF</sequence>
<dbReference type="SMART" id="SM00066">
    <property type="entry name" value="GAL4"/>
    <property type="match status" value="1"/>
</dbReference>
<protein>
    <recommendedName>
        <fullName evidence="1">Zn(2)-C6 fungal-type domain-containing protein</fullName>
    </recommendedName>
</protein>
<evidence type="ECO:0000259" key="1">
    <source>
        <dbReference type="PROSITE" id="PS50048"/>
    </source>
</evidence>
<keyword evidence="3" id="KW-1185">Reference proteome</keyword>
<dbReference type="Gene3D" id="4.10.240.10">
    <property type="entry name" value="Zn(2)-C6 fungal-type DNA-binding domain"/>
    <property type="match status" value="1"/>
</dbReference>
<evidence type="ECO:0000313" key="2">
    <source>
        <dbReference type="EMBL" id="KAK0491747.1"/>
    </source>
</evidence>
<dbReference type="PANTHER" id="PTHR47784:SF5">
    <property type="entry name" value="STEROL UPTAKE CONTROL PROTEIN 2"/>
    <property type="match status" value="1"/>
</dbReference>
<accession>A0AA39PWA6</accession>
<dbReference type="GO" id="GO:0001228">
    <property type="term" value="F:DNA-binding transcription activator activity, RNA polymerase II-specific"/>
    <property type="evidence" value="ECO:0007669"/>
    <property type="project" value="TreeGrafter"/>
</dbReference>
<dbReference type="Proteomes" id="UP001175228">
    <property type="component" value="Unassembled WGS sequence"/>
</dbReference>
<dbReference type="GO" id="GO:0008270">
    <property type="term" value="F:zinc ion binding"/>
    <property type="evidence" value="ECO:0007669"/>
    <property type="project" value="InterPro"/>
</dbReference>
<dbReference type="Pfam" id="PF00172">
    <property type="entry name" value="Zn_clus"/>
    <property type="match status" value="1"/>
</dbReference>
<dbReference type="SUPFAM" id="SSF57701">
    <property type="entry name" value="Zn2/Cys6 DNA-binding domain"/>
    <property type="match status" value="1"/>
</dbReference>
<name>A0AA39PWA6_9AGAR</name>
<dbReference type="CDD" id="cd12148">
    <property type="entry name" value="fungal_TF_MHR"/>
    <property type="match status" value="1"/>
</dbReference>
<dbReference type="CDD" id="cd00067">
    <property type="entry name" value="GAL4"/>
    <property type="match status" value="1"/>
</dbReference>
<dbReference type="Pfam" id="PF11951">
    <property type="entry name" value="Fungal_trans_2"/>
    <property type="match status" value="1"/>
</dbReference>
<dbReference type="EMBL" id="JAUEPU010000033">
    <property type="protein sequence ID" value="KAK0491747.1"/>
    <property type="molecule type" value="Genomic_DNA"/>
</dbReference>
<organism evidence="2 3">
    <name type="scientific">Armillaria luteobubalina</name>
    <dbReference type="NCBI Taxonomy" id="153913"/>
    <lineage>
        <taxon>Eukaryota</taxon>
        <taxon>Fungi</taxon>
        <taxon>Dikarya</taxon>
        <taxon>Basidiomycota</taxon>
        <taxon>Agaricomycotina</taxon>
        <taxon>Agaricomycetes</taxon>
        <taxon>Agaricomycetidae</taxon>
        <taxon>Agaricales</taxon>
        <taxon>Marasmiineae</taxon>
        <taxon>Physalacriaceae</taxon>
        <taxon>Armillaria</taxon>
    </lineage>
</organism>
<gene>
    <name evidence="2" type="ORF">EDD18DRAFT_1334599</name>
</gene>
<dbReference type="PANTHER" id="PTHR47784">
    <property type="entry name" value="STEROL UPTAKE CONTROL PROTEIN 2"/>
    <property type="match status" value="1"/>
</dbReference>
<dbReference type="PROSITE" id="PS50048">
    <property type="entry name" value="ZN2_CY6_FUNGAL_2"/>
    <property type="match status" value="1"/>
</dbReference>
<evidence type="ECO:0000313" key="3">
    <source>
        <dbReference type="Proteomes" id="UP001175228"/>
    </source>
</evidence>
<dbReference type="AlphaFoldDB" id="A0AA39PWA6"/>
<dbReference type="InterPro" id="IPR036864">
    <property type="entry name" value="Zn2-C6_fun-type_DNA-bd_sf"/>
</dbReference>
<reference evidence="2" key="1">
    <citation type="submission" date="2023-06" db="EMBL/GenBank/DDBJ databases">
        <authorList>
            <consortium name="Lawrence Berkeley National Laboratory"/>
            <person name="Ahrendt S."/>
            <person name="Sahu N."/>
            <person name="Indic B."/>
            <person name="Wong-Bajracharya J."/>
            <person name="Merenyi Z."/>
            <person name="Ke H.-M."/>
            <person name="Monk M."/>
            <person name="Kocsube S."/>
            <person name="Drula E."/>
            <person name="Lipzen A."/>
            <person name="Balint B."/>
            <person name="Henrissat B."/>
            <person name="Andreopoulos B."/>
            <person name="Martin F.M."/>
            <person name="Harder C.B."/>
            <person name="Rigling D."/>
            <person name="Ford K.L."/>
            <person name="Foster G.D."/>
            <person name="Pangilinan J."/>
            <person name="Papanicolaou A."/>
            <person name="Barry K."/>
            <person name="LaButti K."/>
            <person name="Viragh M."/>
            <person name="Koriabine M."/>
            <person name="Yan M."/>
            <person name="Riley R."/>
            <person name="Champramary S."/>
            <person name="Plett K.L."/>
            <person name="Tsai I.J."/>
            <person name="Slot J."/>
            <person name="Sipos G."/>
            <person name="Plett J."/>
            <person name="Nagy L.G."/>
            <person name="Grigoriev I.V."/>
        </authorList>
    </citation>
    <scope>NUCLEOTIDE SEQUENCE</scope>
    <source>
        <strain evidence="2">HWK02</strain>
    </source>
</reference>
<proteinExistence type="predicted"/>
<dbReference type="InterPro" id="IPR001138">
    <property type="entry name" value="Zn2Cys6_DnaBD"/>
</dbReference>
<dbReference type="PROSITE" id="PS00463">
    <property type="entry name" value="ZN2_CY6_FUNGAL_1"/>
    <property type="match status" value="1"/>
</dbReference>
<dbReference type="InterPro" id="IPR053157">
    <property type="entry name" value="Sterol_Uptake_Regulator"/>
</dbReference>
<dbReference type="InterPro" id="IPR021858">
    <property type="entry name" value="Fun_TF"/>
</dbReference>
<comment type="caution">
    <text evidence="2">The sequence shown here is derived from an EMBL/GenBank/DDBJ whole genome shotgun (WGS) entry which is preliminary data.</text>
</comment>
<feature type="domain" description="Zn(2)-C6 fungal-type" evidence="1">
    <location>
        <begin position="13"/>
        <end position="43"/>
    </location>
</feature>